<dbReference type="SMART" id="SM00320">
    <property type="entry name" value="WD40"/>
    <property type="match status" value="7"/>
</dbReference>
<reference evidence="9 10" key="1">
    <citation type="submission" date="2020-05" db="EMBL/GenBank/DDBJ databases">
        <title>Actinomadura verrucosospora NRRL-B18236 (PFL_A860) Genome sequencing and assembly.</title>
        <authorList>
            <person name="Samborskyy M."/>
        </authorList>
    </citation>
    <scope>NUCLEOTIDE SEQUENCE [LARGE SCALE GENOMIC DNA]</scope>
    <source>
        <strain evidence="9 10">NRRL:B18236</strain>
    </source>
</reference>
<dbReference type="PROSITE" id="PS00108">
    <property type="entry name" value="PROTEIN_KINASE_ST"/>
    <property type="match status" value="1"/>
</dbReference>
<dbReference type="Gene3D" id="2.130.10.10">
    <property type="entry name" value="YVTN repeat-like/Quinoprotein amine dehydrogenase"/>
    <property type="match status" value="3"/>
</dbReference>
<feature type="region of interest" description="Disordered" evidence="7">
    <location>
        <begin position="260"/>
        <end position="282"/>
    </location>
</feature>
<keyword evidence="10" id="KW-1185">Reference proteome</keyword>
<dbReference type="GO" id="GO:0005524">
    <property type="term" value="F:ATP binding"/>
    <property type="evidence" value="ECO:0007669"/>
    <property type="project" value="UniProtKB-UniRule"/>
</dbReference>
<dbReference type="AlphaFoldDB" id="A0A7D3VWA8"/>
<dbReference type="PRINTS" id="PR00320">
    <property type="entry name" value="GPROTEINBRPT"/>
</dbReference>
<dbReference type="SMART" id="SM00220">
    <property type="entry name" value="S_TKc"/>
    <property type="match status" value="1"/>
</dbReference>
<evidence type="ECO:0000256" key="2">
    <source>
        <dbReference type="ARBA" id="ARBA00022737"/>
    </source>
</evidence>
<evidence type="ECO:0000259" key="8">
    <source>
        <dbReference type="PROSITE" id="PS50011"/>
    </source>
</evidence>
<dbReference type="PANTHER" id="PTHR19879:SF9">
    <property type="entry name" value="TRANSCRIPTION INITIATION FACTOR TFIID SUBUNIT 5"/>
    <property type="match status" value="1"/>
</dbReference>
<organism evidence="9 10">
    <name type="scientific">Actinomadura verrucosospora</name>
    <dbReference type="NCBI Taxonomy" id="46165"/>
    <lineage>
        <taxon>Bacteria</taxon>
        <taxon>Bacillati</taxon>
        <taxon>Actinomycetota</taxon>
        <taxon>Actinomycetes</taxon>
        <taxon>Streptosporangiales</taxon>
        <taxon>Thermomonosporaceae</taxon>
        <taxon>Actinomadura</taxon>
    </lineage>
</organism>
<feature type="region of interest" description="Disordered" evidence="7">
    <location>
        <begin position="317"/>
        <end position="343"/>
    </location>
</feature>
<feature type="repeat" description="WD" evidence="5">
    <location>
        <begin position="594"/>
        <end position="627"/>
    </location>
</feature>
<name>A0A7D3VWA8_ACTVE</name>
<feature type="compositionally biased region" description="Low complexity" evidence="7">
    <location>
        <begin position="322"/>
        <end position="335"/>
    </location>
</feature>
<dbReference type="InterPro" id="IPR011047">
    <property type="entry name" value="Quinoprotein_ADH-like_sf"/>
</dbReference>
<sequence length="636" mass="67251">MGRYRLVELLGEGGMGAVWRAHDERMRRDVALKRLKLPASLEPGLRDQLVARMEREARSVGMLKHPSIITVHDQFHDEDGLPWIVMELVRGRSLADVIAGGGPLGEAEAARIGARIAEALAVAHRAGVVHRDIKPANILLEGERVVVSDFGLAAVPGETALTATGALLGTPAFLAPEQVDDQEATAASDVWSLGVTLYAAVEGRPAFTGGSMAALLLAISRGEPTPMERARILAPALREMLRRDPRRRPSAERVAATLSALAGDQPAESPPAETQPGADAVPPVPFAEPSRRAFLLSGSAAAVALAVPIGYALTHDGKSGRPQASRTPAASAPPSLGKVVKGHEGPVTTVVFSPDGKTLASTGDDRTVRLWDPATRAPIGQLLGHTGEVRSAAFDPDGKTLVTGSDDKTARVWDVTTRRLVGKPLTGQYDPVWAVAFSPDGKILATSGGRDVLLRHANTRKPFGDPVVHLNIVSSMAFSPDGKTLATTTGQVFLWDLRDLTDVRWWSLKDVWGAGAVAFSPDGKIIATGSASDGEVRLWKAATRKPLGRPLAGGERGIEAVAFSPDGKILATGGRDNTVRLWDVAARKLLRPPLAEHTDIVTAVAFSPDGKTLATASHDSTLRLWDLTAMGLPTPT</sequence>
<evidence type="ECO:0000313" key="10">
    <source>
        <dbReference type="Proteomes" id="UP000501240"/>
    </source>
</evidence>
<dbReference type="InterPro" id="IPR000719">
    <property type="entry name" value="Prot_kinase_dom"/>
</dbReference>
<keyword evidence="4 6" id="KW-0067">ATP-binding</keyword>
<dbReference type="SUPFAM" id="SSF56112">
    <property type="entry name" value="Protein kinase-like (PK-like)"/>
    <property type="match status" value="1"/>
</dbReference>
<dbReference type="PROSITE" id="PS00107">
    <property type="entry name" value="PROTEIN_KINASE_ATP"/>
    <property type="match status" value="1"/>
</dbReference>
<evidence type="ECO:0000256" key="4">
    <source>
        <dbReference type="ARBA" id="ARBA00022840"/>
    </source>
</evidence>
<feature type="repeat" description="WD" evidence="5">
    <location>
        <begin position="382"/>
        <end position="423"/>
    </location>
</feature>
<feature type="binding site" evidence="6">
    <location>
        <position position="33"/>
    </location>
    <ligand>
        <name>ATP</name>
        <dbReference type="ChEBI" id="CHEBI:30616"/>
    </ligand>
</feature>
<gene>
    <name evidence="9" type="ORF">ACTIVE_4154</name>
</gene>
<dbReference type="CDD" id="cd14014">
    <property type="entry name" value="STKc_PknB_like"/>
    <property type="match status" value="1"/>
</dbReference>
<feature type="repeat" description="WD" evidence="5">
    <location>
        <begin position="340"/>
        <end position="372"/>
    </location>
</feature>
<evidence type="ECO:0000256" key="7">
    <source>
        <dbReference type="SAM" id="MobiDB-lite"/>
    </source>
</evidence>
<evidence type="ECO:0000256" key="3">
    <source>
        <dbReference type="ARBA" id="ARBA00022741"/>
    </source>
</evidence>
<dbReference type="InterPro" id="IPR017441">
    <property type="entry name" value="Protein_kinase_ATP_BS"/>
</dbReference>
<dbReference type="EMBL" id="CP053892">
    <property type="protein sequence ID" value="QKG22514.1"/>
    <property type="molecule type" value="Genomic_DNA"/>
</dbReference>
<dbReference type="PROSITE" id="PS00678">
    <property type="entry name" value="WD_REPEATS_1"/>
    <property type="match status" value="3"/>
</dbReference>
<dbReference type="InterPro" id="IPR015943">
    <property type="entry name" value="WD40/YVTN_repeat-like_dom_sf"/>
</dbReference>
<dbReference type="Pfam" id="PF00069">
    <property type="entry name" value="Pkinase"/>
    <property type="match status" value="1"/>
</dbReference>
<evidence type="ECO:0000256" key="5">
    <source>
        <dbReference type="PROSITE-ProRule" id="PRU00221"/>
    </source>
</evidence>
<accession>A0A7D3VWA8</accession>
<proteinExistence type="predicted"/>
<dbReference type="PANTHER" id="PTHR19879">
    <property type="entry name" value="TRANSCRIPTION INITIATION FACTOR TFIID"/>
    <property type="match status" value="1"/>
</dbReference>
<keyword evidence="2" id="KW-0677">Repeat</keyword>
<dbReference type="Gene3D" id="1.10.510.10">
    <property type="entry name" value="Transferase(Phosphotransferase) domain 1"/>
    <property type="match status" value="1"/>
</dbReference>
<feature type="repeat" description="WD" evidence="5">
    <location>
        <begin position="551"/>
        <end position="592"/>
    </location>
</feature>
<dbReference type="GO" id="GO:0004672">
    <property type="term" value="F:protein kinase activity"/>
    <property type="evidence" value="ECO:0007669"/>
    <property type="project" value="InterPro"/>
</dbReference>
<dbReference type="InterPro" id="IPR019775">
    <property type="entry name" value="WD40_repeat_CS"/>
</dbReference>
<dbReference type="Pfam" id="PF00400">
    <property type="entry name" value="WD40"/>
    <property type="match status" value="7"/>
</dbReference>
<dbReference type="InterPro" id="IPR020472">
    <property type="entry name" value="WD40_PAC1"/>
</dbReference>
<dbReference type="InterPro" id="IPR008271">
    <property type="entry name" value="Ser/Thr_kinase_AS"/>
</dbReference>
<dbReference type="InterPro" id="IPR001680">
    <property type="entry name" value="WD40_rpt"/>
</dbReference>
<protein>
    <submittedName>
        <fullName evidence="9">WD40 repeat, subgroup</fullName>
    </submittedName>
</protein>
<evidence type="ECO:0000313" key="9">
    <source>
        <dbReference type="EMBL" id="QKG22514.1"/>
    </source>
</evidence>
<dbReference type="SUPFAM" id="SSF50998">
    <property type="entry name" value="Quinoprotein alcohol dehydrogenase-like"/>
    <property type="match status" value="1"/>
</dbReference>
<dbReference type="PROSITE" id="PS50082">
    <property type="entry name" value="WD_REPEATS_2"/>
    <property type="match status" value="4"/>
</dbReference>
<feature type="domain" description="Protein kinase" evidence="8">
    <location>
        <begin position="4"/>
        <end position="261"/>
    </location>
</feature>
<keyword evidence="3 6" id="KW-0547">Nucleotide-binding</keyword>
<evidence type="ECO:0000256" key="1">
    <source>
        <dbReference type="ARBA" id="ARBA00022574"/>
    </source>
</evidence>
<keyword evidence="1 5" id="KW-0853">WD repeat</keyword>
<dbReference type="PROSITE" id="PS50294">
    <property type="entry name" value="WD_REPEATS_REGION"/>
    <property type="match status" value="4"/>
</dbReference>
<evidence type="ECO:0000256" key="6">
    <source>
        <dbReference type="PROSITE-ProRule" id="PRU10141"/>
    </source>
</evidence>
<dbReference type="PROSITE" id="PS50011">
    <property type="entry name" value="PROTEIN_KINASE_DOM"/>
    <property type="match status" value="1"/>
</dbReference>
<dbReference type="CDD" id="cd00200">
    <property type="entry name" value="WD40"/>
    <property type="match status" value="1"/>
</dbReference>
<dbReference type="Proteomes" id="UP000501240">
    <property type="component" value="Chromosome"/>
</dbReference>
<dbReference type="InterPro" id="IPR011009">
    <property type="entry name" value="Kinase-like_dom_sf"/>
</dbReference>
<dbReference type="Gene3D" id="3.30.200.20">
    <property type="entry name" value="Phosphorylase Kinase, domain 1"/>
    <property type="match status" value="1"/>
</dbReference>